<dbReference type="Gene3D" id="3.40.309.10">
    <property type="entry name" value="Aldehyde Dehydrogenase, Chain A, domain 2"/>
    <property type="match status" value="1"/>
</dbReference>
<organism evidence="5 6">
    <name type="scientific">Paraburkholderia nemoris</name>
    <dbReference type="NCBI Taxonomy" id="2793076"/>
    <lineage>
        <taxon>Bacteria</taxon>
        <taxon>Pseudomonadati</taxon>
        <taxon>Pseudomonadota</taxon>
        <taxon>Betaproteobacteria</taxon>
        <taxon>Burkholderiales</taxon>
        <taxon>Burkholderiaceae</taxon>
        <taxon>Paraburkholderia</taxon>
    </lineage>
</organism>
<dbReference type="PANTHER" id="PTHR11699">
    <property type="entry name" value="ALDEHYDE DEHYDROGENASE-RELATED"/>
    <property type="match status" value="1"/>
</dbReference>
<evidence type="ECO:0000259" key="4">
    <source>
        <dbReference type="Pfam" id="PF00171"/>
    </source>
</evidence>
<reference evidence="5 6" key="1">
    <citation type="submission" date="2021-02" db="EMBL/GenBank/DDBJ databases">
        <authorList>
            <person name="Vanwijnsberghe S."/>
        </authorList>
    </citation>
    <scope>NUCLEOTIDE SEQUENCE [LARGE SCALE GENOMIC DNA]</scope>
    <source>
        <strain evidence="5 6">R-69776</strain>
    </source>
</reference>
<dbReference type="Pfam" id="PF00171">
    <property type="entry name" value="Aldedh"/>
    <property type="match status" value="1"/>
</dbReference>
<name>A0ABM8S7I4_9BURK</name>
<evidence type="ECO:0000256" key="1">
    <source>
        <dbReference type="ARBA" id="ARBA00023002"/>
    </source>
</evidence>
<evidence type="ECO:0000313" key="5">
    <source>
        <dbReference type="EMBL" id="CAE6793146.1"/>
    </source>
</evidence>
<evidence type="ECO:0000256" key="2">
    <source>
        <dbReference type="PROSITE-ProRule" id="PRU10007"/>
    </source>
</evidence>
<protein>
    <submittedName>
        <fullName evidence="5">Aldehyde dehydrogenase, thermostable</fullName>
        <ecNumber evidence="5">1.2.1.5</ecNumber>
    </submittedName>
</protein>
<dbReference type="PROSITE" id="PS00687">
    <property type="entry name" value="ALDEHYDE_DEHYDR_GLU"/>
    <property type="match status" value="1"/>
</dbReference>
<sequence length="511" mass="53773">MAEKGIGKLLGRLIPFVDFLSFPCGALPSMNRDPLVPLVTSPFRHYINGGWETGATTGVSLNPSDLDEPVGDYVRADARQTDIAIEAASAAFREWSLGSAQRRADALDAIGSEMLARRDELGRLLAREIGKPLPEALTEATRAGQLFKFLAAEALRAFAEPVASARAGVEIDVTREPLGVIGIIAPWSAPLAIAAAKIGAALAYGNCVVFKPAESAAGCAAALASIVSRAGLPAGVFNLVMGSGRQVGARIVAHPLVAAISFTGSAETGTRVLQVAAARQARVQLEMGGKNPFVVLADADLDSAVDAALSGAYGSTGQCSTAASRLIVERAVFEPFVDALRAKLARLNVDHALKHGTDMGPVANAAQLERNLDYVRVGQEEGAQLLHGGRQLERATRGYFFEPALFIGEPEHRIAREEIFGPLAVVLKADDYDHALHLANDTAYGLCAGICTRSLSRARHFRRHAQCGLVTINLPTTTVEHHAPGGGRKASAYGATDAAFWTAVKTAYVAG</sequence>
<dbReference type="InterPro" id="IPR029510">
    <property type="entry name" value="Ald_DH_CS_GLU"/>
</dbReference>
<comment type="caution">
    <text evidence="5">The sequence shown here is derived from an EMBL/GenBank/DDBJ whole genome shotgun (WGS) entry which is preliminary data.</text>
</comment>
<evidence type="ECO:0000313" key="6">
    <source>
        <dbReference type="Proteomes" id="UP000673821"/>
    </source>
</evidence>
<dbReference type="InterPro" id="IPR015590">
    <property type="entry name" value="Aldehyde_DH_dom"/>
</dbReference>
<dbReference type="InterPro" id="IPR016162">
    <property type="entry name" value="Ald_DH_N"/>
</dbReference>
<keyword evidence="6" id="KW-1185">Reference proteome</keyword>
<accession>A0ABM8S7I4</accession>
<dbReference type="Gene3D" id="3.40.605.10">
    <property type="entry name" value="Aldehyde Dehydrogenase, Chain A, domain 1"/>
    <property type="match status" value="1"/>
</dbReference>
<dbReference type="SUPFAM" id="SSF53720">
    <property type="entry name" value="ALDH-like"/>
    <property type="match status" value="1"/>
</dbReference>
<dbReference type="EC" id="1.2.1.5" evidence="5"/>
<dbReference type="EMBL" id="CAJNBH010000015">
    <property type="protein sequence ID" value="CAE6793146.1"/>
    <property type="molecule type" value="Genomic_DNA"/>
</dbReference>
<feature type="active site" evidence="2">
    <location>
        <position position="286"/>
    </location>
</feature>
<gene>
    <name evidence="5" type="primary">aldHT</name>
    <name evidence="5" type="ORF">R69776_04855</name>
</gene>
<keyword evidence="1 3" id="KW-0560">Oxidoreductase</keyword>
<evidence type="ECO:0000256" key="3">
    <source>
        <dbReference type="RuleBase" id="RU003345"/>
    </source>
</evidence>
<dbReference type="GO" id="GO:0004030">
    <property type="term" value="F:aldehyde dehydrogenase [NAD(P)+] activity"/>
    <property type="evidence" value="ECO:0007669"/>
    <property type="project" value="UniProtKB-EC"/>
</dbReference>
<dbReference type="InterPro" id="IPR016161">
    <property type="entry name" value="Ald_DH/histidinol_DH"/>
</dbReference>
<comment type="similarity">
    <text evidence="3">Belongs to the aldehyde dehydrogenase family.</text>
</comment>
<feature type="domain" description="Aldehyde dehydrogenase" evidence="4">
    <location>
        <begin position="59"/>
        <end position="497"/>
    </location>
</feature>
<proteinExistence type="inferred from homology"/>
<dbReference type="InterPro" id="IPR016163">
    <property type="entry name" value="Ald_DH_C"/>
</dbReference>
<dbReference type="Proteomes" id="UP000673821">
    <property type="component" value="Unassembled WGS sequence"/>
</dbReference>